<evidence type="ECO:0000256" key="1">
    <source>
        <dbReference type="SAM" id="Coils"/>
    </source>
</evidence>
<dbReference type="PANTHER" id="PTHR47396">
    <property type="entry name" value="TYPE I RESTRICTION ENZYME ECOKI R PROTEIN"/>
    <property type="match status" value="1"/>
</dbReference>
<dbReference type="InterPro" id="IPR001650">
    <property type="entry name" value="Helicase_C-like"/>
</dbReference>
<dbReference type="Proteomes" id="UP000654482">
    <property type="component" value="Unassembled WGS sequence"/>
</dbReference>
<dbReference type="InterPro" id="IPR050742">
    <property type="entry name" value="Helicase_Restrict-Modif_Enz"/>
</dbReference>
<dbReference type="GO" id="GO:0005829">
    <property type="term" value="C:cytosol"/>
    <property type="evidence" value="ECO:0007669"/>
    <property type="project" value="TreeGrafter"/>
</dbReference>
<dbReference type="CDD" id="cd18032">
    <property type="entry name" value="DEXHc_RE_I_III_res"/>
    <property type="match status" value="1"/>
</dbReference>
<dbReference type="AlphaFoldDB" id="A0A8J7E3P5"/>
<dbReference type="InterPro" id="IPR013670">
    <property type="entry name" value="EcoEI_R_C_dom"/>
</dbReference>
<proteinExistence type="predicted"/>
<feature type="coiled-coil region" evidence="1">
    <location>
        <begin position="148"/>
        <end position="203"/>
    </location>
</feature>
<dbReference type="GO" id="GO:0004386">
    <property type="term" value="F:helicase activity"/>
    <property type="evidence" value="ECO:0007669"/>
    <property type="project" value="UniProtKB-KW"/>
</dbReference>
<gene>
    <name evidence="3" type="ORF">IQ249_19555</name>
</gene>
<dbReference type="InterPro" id="IPR025285">
    <property type="entry name" value="DUF4145"/>
</dbReference>
<keyword evidence="1" id="KW-0175">Coiled coil</keyword>
<accession>A0A8J7E3P5</accession>
<keyword evidence="3" id="KW-0067">ATP-binding</keyword>
<dbReference type="GO" id="GO:0009035">
    <property type="term" value="F:type I site-specific deoxyribonuclease activity"/>
    <property type="evidence" value="ECO:0007669"/>
    <property type="project" value="UniProtKB-EC"/>
</dbReference>
<dbReference type="Pfam" id="PF00271">
    <property type="entry name" value="Helicase_C"/>
    <property type="match status" value="1"/>
</dbReference>
<dbReference type="Pfam" id="PF08463">
    <property type="entry name" value="EcoEI_R_C"/>
    <property type="match status" value="1"/>
</dbReference>
<dbReference type="EMBL" id="JADEWZ010000037">
    <property type="protein sequence ID" value="MBE9118094.1"/>
    <property type="molecule type" value="Genomic_DNA"/>
</dbReference>
<reference evidence="3" key="1">
    <citation type="submission" date="2020-10" db="EMBL/GenBank/DDBJ databases">
        <authorList>
            <person name="Castelo-Branco R."/>
            <person name="Eusebio N."/>
            <person name="Adriana R."/>
            <person name="Vieira A."/>
            <person name="Brugerolle De Fraissinette N."/>
            <person name="Rezende De Castro R."/>
            <person name="Schneider M.P."/>
            <person name="Vasconcelos V."/>
            <person name="Leao P.N."/>
        </authorList>
    </citation>
    <scope>NUCLEOTIDE SEQUENCE</scope>
    <source>
        <strain evidence="3">LEGE 07157</strain>
    </source>
</reference>
<sequence length="1139" mass="131192">MASNFDFLGEYFPELYNHAIHTESMAYSAPRASCFYARFALEQAVIWLYEHDAYLRPPYDNNLGALIHEQTFKDNLKPGLFSKVRAIHKRGNQAAHSSTQISTSDSLRIVEELFHFLYWLARFYSPKGKQLPSISFDRSLIPSPDKNQDKSQVELQQLETKLSQTEQMRSVAEKRQQQTKSELESLKQEIATLKKQNEAVADTHDYKEADTRKYLIDILLKEVGWNIDGKDWTEYKVSGMPNNKGVGFVDYVLWGDDGKPLALIEAKRTSYSPTKGKQQAKLYADCLEQEFDRRPVIFYSNGYDHWIWDDCTYPPREIEGFLKKDELERIIFRRTNRKSLDLVSPDPKIAGRTYQTEALKRIGETFDPKNGRKALLVMATGTGKTRTAIALVDILMRANWVKRVLFLADRNSLVRQAFRNFKTHLPTVTPVNLIEDKKRSAKDKNISSANVVLSTYPTMFNQIGKSNGDGKVLFSPGYFDLVIVDEAHRGIYKKYQALFEYFDSLLVGLTATPRSEVHRDTYRIFDLEAGVPTFAYELGDAIADGYLVPSQGIEVPFRFLRQGIRFDQLSPEEQQEYEERFRDEETGEVPDEVNAAAINRWLFNKDTVDQALRLLMEKGIKTEGGDRLGKTIIFARNHDHAEFIVKRFDINYPHYKGKFAQVIDSHNNYAQSLLDDFSEVQKEPTIAVSVDMLDTGVDVPEIVNLVFFKPVYSRVKFNQMIGRGTRLCPDLFGVGQDKDKFYIFDLCSNFSYFNQEIEEKDPRPADSLSTRLVKARLELSKVIGVKVPDNPPSQELKQSLLDNLHQHVSTMEKQNFMVRKHLEQVEEFSGRDRWNNLSESDIDAIAESLAHLPNGLPKEDELAKRFDLLCLKLQLAVLKGSSDFVGMRDKVRDLLDRLEEKQTVPMVKEQLPLIRQVQDETWWSDVTPAKIESIRIKLRDLVKFIDRTEQTIVYTDFKDELGEVTEVDVPILQTGFSPYQYRKKVEAYIREHQDHIAIHKLKRNESLTEKDLEELEAMLFSADEIESRERFEEVYGKDMSLKLFIRKIVGLDRHAAKAAFARYLEDSNFSANQIRFVENIIDHLTQNGIMNPGLLYEPPFTDIHNEGLDGVFNDDDADSLVSLVRSFNETVGDPFRTVA</sequence>
<comment type="caution">
    <text evidence="3">The sequence shown here is derived from an EMBL/GenBank/DDBJ whole genome shotgun (WGS) entry which is preliminary data.</text>
</comment>
<dbReference type="InterPro" id="IPR027417">
    <property type="entry name" value="P-loop_NTPase"/>
</dbReference>
<dbReference type="CDD" id="cd18799">
    <property type="entry name" value="SF2_C_EcoAI-like"/>
    <property type="match status" value="1"/>
</dbReference>
<evidence type="ECO:0000313" key="3">
    <source>
        <dbReference type="EMBL" id="MBE9118094.1"/>
    </source>
</evidence>
<dbReference type="SUPFAM" id="SSF52540">
    <property type="entry name" value="P-loop containing nucleoside triphosphate hydrolases"/>
    <property type="match status" value="2"/>
</dbReference>
<dbReference type="GO" id="GO:0009307">
    <property type="term" value="P:DNA restriction-modification system"/>
    <property type="evidence" value="ECO:0007669"/>
    <property type="project" value="UniProtKB-KW"/>
</dbReference>
<dbReference type="PROSITE" id="PS51192">
    <property type="entry name" value="HELICASE_ATP_BIND_1"/>
    <property type="match status" value="1"/>
</dbReference>
<dbReference type="InterPro" id="IPR007409">
    <property type="entry name" value="Restrct_endonuc_type1_HsdR_N"/>
</dbReference>
<dbReference type="InterPro" id="IPR014001">
    <property type="entry name" value="Helicase_ATP-bd"/>
</dbReference>
<dbReference type="Pfam" id="PF04313">
    <property type="entry name" value="HSDR_N"/>
    <property type="match status" value="1"/>
</dbReference>
<dbReference type="RefSeq" id="WP_194031181.1">
    <property type="nucleotide sequence ID" value="NZ_JADEWZ010000037.1"/>
</dbReference>
<dbReference type="GO" id="GO:0003677">
    <property type="term" value="F:DNA binding"/>
    <property type="evidence" value="ECO:0007669"/>
    <property type="project" value="UniProtKB-KW"/>
</dbReference>
<feature type="domain" description="Helicase ATP-binding" evidence="2">
    <location>
        <begin position="365"/>
        <end position="531"/>
    </location>
</feature>
<keyword evidence="3" id="KW-0547">Nucleotide-binding</keyword>
<dbReference type="Gene3D" id="3.40.50.300">
    <property type="entry name" value="P-loop containing nucleotide triphosphate hydrolases"/>
    <property type="match status" value="2"/>
</dbReference>
<organism evidence="3 4">
    <name type="scientific">Lusitaniella coriacea LEGE 07157</name>
    <dbReference type="NCBI Taxonomy" id="945747"/>
    <lineage>
        <taxon>Bacteria</taxon>
        <taxon>Bacillati</taxon>
        <taxon>Cyanobacteriota</taxon>
        <taxon>Cyanophyceae</taxon>
        <taxon>Spirulinales</taxon>
        <taxon>Lusitaniellaceae</taxon>
        <taxon>Lusitaniella</taxon>
    </lineage>
</organism>
<dbReference type="PANTHER" id="PTHR47396:SF1">
    <property type="entry name" value="ATP-DEPENDENT HELICASE IRC3-RELATED"/>
    <property type="match status" value="1"/>
</dbReference>
<protein>
    <submittedName>
        <fullName evidence="3">DEAD/DEAH box helicase family protein</fullName>
    </submittedName>
</protein>
<dbReference type="GO" id="GO:0005524">
    <property type="term" value="F:ATP binding"/>
    <property type="evidence" value="ECO:0007669"/>
    <property type="project" value="UniProtKB-KW"/>
</dbReference>
<name>A0A8J7E3P5_9CYAN</name>
<dbReference type="Pfam" id="PF13643">
    <property type="entry name" value="DUF4145"/>
    <property type="match status" value="1"/>
</dbReference>
<dbReference type="Gene3D" id="3.90.1570.30">
    <property type="match status" value="1"/>
</dbReference>
<evidence type="ECO:0000259" key="2">
    <source>
        <dbReference type="PROSITE" id="PS51192"/>
    </source>
</evidence>
<dbReference type="SMART" id="SM00487">
    <property type="entry name" value="DEXDc"/>
    <property type="match status" value="1"/>
</dbReference>
<keyword evidence="3" id="KW-0378">Hydrolase</keyword>
<dbReference type="InterPro" id="IPR006935">
    <property type="entry name" value="Helicase/UvrB_N"/>
</dbReference>
<dbReference type="Pfam" id="PF04851">
    <property type="entry name" value="ResIII"/>
    <property type="match status" value="1"/>
</dbReference>
<keyword evidence="3" id="KW-0347">Helicase</keyword>
<evidence type="ECO:0000313" key="4">
    <source>
        <dbReference type="Proteomes" id="UP000654482"/>
    </source>
</evidence>
<keyword evidence="4" id="KW-1185">Reference proteome</keyword>